<dbReference type="EMBL" id="MU004300">
    <property type="protein sequence ID" value="KAF2660265.1"/>
    <property type="molecule type" value="Genomic_DNA"/>
</dbReference>
<proteinExistence type="predicted"/>
<evidence type="ECO:0000313" key="3">
    <source>
        <dbReference type="Proteomes" id="UP000799324"/>
    </source>
</evidence>
<dbReference type="PANTHER" id="PTHR38111">
    <property type="entry name" value="ZN(2)-C6 FUNGAL-TYPE DOMAIN-CONTAINING PROTEIN-RELATED"/>
    <property type="match status" value="1"/>
</dbReference>
<feature type="region of interest" description="Disordered" evidence="1">
    <location>
        <begin position="1"/>
        <end position="20"/>
    </location>
</feature>
<sequence length="455" mass="51199">MTTTTARKAQKSQPQTQQNSLQTPIFPDQIVWNIANQVSQGAVINQAFYANFLVYFTSDGEGRDIGNKMTWLHRLPQMSSDGSNEALTLALRATASAYCGAETGNVSVLQDACRLYGQALQAHAQVLRARSRAEKEVTVHMVSTSVMLSLFEAMQATTAQAYCEHVNGAVRMIEVTGPGQCMEGVLCQLFFHIRTQMSFVYLTTRKPQPIKIRKILTENLEYRRLPIFQQLMTHIASLAEMYISMDDAGGKEQCIGLEVYSRVKTRVESLWSEYLEQAQLNQEQLFFPGDGAMAYRNGFTALTVAYFCAARILIKVLAPRFASSYPDFTDHFATVMECARFLQTKKIGCAYMRMATPLYLVSVHSPSLEQRRDAIATFQHWKMGSMGGISALALATIKQRMGTEQFHDVDRVDMPHPLDDVQLPMTYVGNEIPDFSTQEVTPMSTYEAKHWTEIF</sequence>
<dbReference type="OrthoDB" id="3525185at2759"/>
<accession>A0A6A6TJS0</accession>
<protein>
    <submittedName>
        <fullName evidence="2">Uncharacterized protein</fullName>
    </submittedName>
</protein>
<dbReference type="AlphaFoldDB" id="A0A6A6TJS0"/>
<dbReference type="Proteomes" id="UP000799324">
    <property type="component" value="Unassembled WGS sequence"/>
</dbReference>
<reference evidence="2" key="1">
    <citation type="journal article" date="2020" name="Stud. Mycol.">
        <title>101 Dothideomycetes genomes: a test case for predicting lifestyles and emergence of pathogens.</title>
        <authorList>
            <person name="Haridas S."/>
            <person name="Albert R."/>
            <person name="Binder M."/>
            <person name="Bloem J."/>
            <person name="Labutti K."/>
            <person name="Salamov A."/>
            <person name="Andreopoulos B."/>
            <person name="Baker S."/>
            <person name="Barry K."/>
            <person name="Bills G."/>
            <person name="Bluhm B."/>
            <person name="Cannon C."/>
            <person name="Castanera R."/>
            <person name="Culley D."/>
            <person name="Daum C."/>
            <person name="Ezra D."/>
            <person name="Gonzalez J."/>
            <person name="Henrissat B."/>
            <person name="Kuo A."/>
            <person name="Liang C."/>
            <person name="Lipzen A."/>
            <person name="Lutzoni F."/>
            <person name="Magnuson J."/>
            <person name="Mondo S."/>
            <person name="Nolan M."/>
            <person name="Ohm R."/>
            <person name="Pangilinan J."/>
            <person name="Park H.-J."/>
            <person name="Ramirez L."/>
            <person name="Alfaro M."/>
            <person name="Sun H."/>
            <person name="Tritt A."/>
            <person name="Yoshinaga Y."/>
            <person name="Zwiers L.-H."/>
            <person name="Turgeon B."/>
            <person name="Goodwin S."/>
            <person name="Spatafora J."/>
            <person name="Crous P."/>
            <person name="Grigoriev I."/>
        </authorList>
    </citation>
    <scope>NUCLEOTIDE SEQUENCE</scope>
    <source>
        <strain evidence="2">CBS 122681</strain>
    </source>
</reference>
<name>A0A6A6TJS0_9PLEO</name>
<dbReference type="InterPro" id="IPR053178">
    <property type="entry name" value="Osmoadaptation_assoc"/>
</dbReference>
<organism evidence="2 3">
    <name type="scientific">Lophiostoma macrostomum CBS 122681</name>
    <dbReference type="NCBI Taxonomy" id="1314788"/>
    <lineage>
        <taxon>Eukaryota</taxon>
        <taxon>Fungi</taxon>
        <taxon>Dikarya</taxon>
        <taxon>Ascomycota</taxon>
        <taxon>Pezizomycotina</taxon>
        <taxon>Dothideomycetes</taxon>
        <taxon>Pleosporomycetidae</taxon>
        <taxon>Pleosporales</taxon>
        <taxon>Lophiostomataceae</taxon>
        <taxon>Lophiostoma</taxon>
    </lineage>
</organism>
<evidence type="ECO:0000313" key="2">
    <source>
        <dbReference type="EMBL" id="KAF2660265.1"/>
    </source>
</evidence>
<dbReference type="PANTHER" id="PTHR38111:SF11">
    <property type="entry name" value="TRANSCRIPTION FACTOR DOMAIN-CONTAINING PROTEIN-RELATED"/>
    <property type="match status" value="1"/>
</dbReference>
<evidence type="ECO:0000256" key="1">
    <source>
        <dbReference type="SAM" id="MobiDB-lite"/>
    </source>
</evidence>
<gene>
    <name evidence="2" type="ORF">K491DRAFT_711777</name>
</gene>
<keyword evidence="3" id="KW-1185">Reference proteome</keyword>